<name>A0A117USF0_9SPHN</name>
<comment type="caution">
    <text evidence="1">The sequence shown here is derived from an EMBL/GenBank/DDBJ whole genome shotgun (WGS) entry which is preliminary data.</text>
</comment>
<dbReference type="STRING" id="1117702.AQZ52_14030"/>
<reference evidence="1 2" key="1">
    <citation type="submission" date="2015-10" db="EMBL/GenBank/DDBJ databases">
        <title>Draft genome sequence of Novosphingobium fuchskuhlense DSM 25065 isolated from a surface water sample of the southwest basin of Lake Grosse Fuchskuhle.</title>
        <authorList>
            <person name="Ruckert C."/>
            <person name="Winkler A."/>
            <person name="Glaeser J."/>
            <person name="Grossart H.-P."/>
            <person name="Kalinowski J."/>
            <person name="Glaeser S."/>
        </authorList>
    </citation>
    <scope>NUCLEOTIDE SEQUENCE [LARGE SCALE GENOMIC DNA]</scope>
    <source>
        <strain evidence="1 2">FNE08-7</strain>
    </source>
</reference>
<organism evidence="1 2">
    <name type="scientific">Novosphingobium fuchskuhlense</name>
    <dbReference type="NCBI Taxonomy" id="1117702"/>
    <lineage>
        <taxon>Bacteria</taxon>
        <taxon>Pseudomonadati</taxon>
        <taxon>Pseudomonadota</taxon>
        <taxon>Alphaproteobacteria</taxon>
        <taxon>Sphingomonadales</taxon>
        <taxon>Sphingomonadaceae</taxon>
        <taxon>Novosphingobium</taxon>
    </lineage>
</organism>
<sequence>MPSVPGAVNPAVTPETIDTTICVSGYARSVRPPYSVTGRIKRQLMRAEHSGERFAGYELDHLIPLALGGAPADQRNLWLEPWTGAMNATDKDALEFVLWRLVCRHEVTLRTAQKEIAGNWIEAYRRYATPQNLARFHFGRTGSD</sequence>
<keyword evidence="2" id="KW-1185">Reference proteome</keyword>
<dbReference type="EMBL" id="LLZS01000009">
    <property type="protein sequence ID" value="KUR70002.1"/>
    <property type="molecule type" value="Genomic_DNA"/>
</dbReference>
<proteinExistence type="predicted"/>
<dbReference type="AlphaFoldDB" id="A0A117USF0"/>
<dbReference type="Proteomes" id="UP000058012">
    <property type="component" value="Unassembled WGS sequence"/>
</dbReference>
<gene>
    <name evidence="1" type="ORF">AQZ52_14030</name>
</gene>
<evidence type="ECO:0000313" key="1">
    <source>
        <dbReference type="EMBL" id="KUR70002.1"/>
    </source>
</evidence>
<accession>A0A117USF0</accession>
<evidence type="ECO:0000313" key="2">
    <source>
        <dbReference type="Proteomes" id="UP000058012"/>
    </source>
</evidence>
<protein>
    <submittedName>
        <fullName evidence="1">Uncharacterized protein</fullName>
    </submittedName>
</protein>